<dbReference type="EMBL" id="CP062804">
    <property type="protein sequence ID" value="QOT80226.1"/>
    <property type="molecule type" value="Genomic_DNA"/>
</dbReference>
<accession>A0A643G056</accession>
<dbReference type="InterPro" id="IPR058087">
    <property type="entry name" value="XAC2610_dom"/>
</dbReference>
<dbReference type="GeneID" id="98403693"/>
<gene>
    <name evidence="1" type="ORF">F7R26_022430</name>
</gene>
<evidence type="ECO:0000313" key="1">
    <source>
        <dbReference type="EMBL" id="QOT80226.1"/>
    </source>
</evidence>
<reference evidence="1 2" key="1">
    <citation type="submission" date="2020-10" db="EMBL/GenBank/DDBJ databases">
        <title>Complete genome sequence of Cupriavidus basilensis CCUG 49340T.</title>
        <authorList>
            <person name="Salva-Serra F."/>
            <person name="Donoso R.A."/>
            <person name="Cho K.H."/>
            <person name="Yoo J.A."/>
            <person name="Lee K."/>
            <person name="Yoon S.-H."/>
            <person name="Perez-Pantoja D."/>
            <person name="Moore E.R.B."/>
        </authorList>
    </citation>
    <scope>NUCLEOTIDE SEQUENCE [LARGE SCALE GENOMIC DNA]</scope>
    <source>
        <strain evidence="2">CCUG 49340</strain>
    </source>
</reference>
<sequence>MLLPIRNKATAAAAALTLAIACVNSAFATDFLAPGIYRVEPDSQLSPPNRVPEAETSRFKERFEHALPKSADITFAVVSHEPGSGGNRVHFLVDKDYKTDVNSANKLCVAYAFPGWNDYSASQPFCRTNISNESEALLKRRTTAAFTVTWQPRKTYLSTETIRPQRKPTADEVGACALGVCSPEAYGKGVNHYEMAYYADSFALDRVRPYQTIVHLTKAVPLFARANRDTILTRLDAGIYVPVLSTDAQWYEIERVGRDGSITHGWVDRDDAVAVNWVAQRARTRDFLFRVAFVEDELTSDAPHAVAIEIIDRKSGVRTQVIRDFDSDPGIAASADALRVVDANFDGYPDISIFGMSGGAGPNSTENFFLFDAARRRFVFDETLSGLSQIAIDSRTRSISSAQRNSCCSHSAQTYRYAGRTLTLVSTWDESLTADGKWLETTIGRVRDGKLHYQTRRTRPER</sequence>
<dbReference type="PROSITE" id="PS51257">
    <property type="entry name" value="PROKAR_LIPOPROTEIN"/>
    <property type="match status" value="1"/>
</dbReference>
<dbReference type="RefSeq" id="WP_150984386.1">
    <property type="nucleotide sequence ID" value="NZ_CP062804.1"/>
</dbReference>
<dbReference type="Proteomes" id="UP000397656">
    <property type="component" value="Chromosome 2"/>
</dbReference>
<dbReference type="AlphaFoldDB" id="A0A643G056"/>
<organism evidence="1 2">
    <name type="scientific">Cupriavidus basilensis</name>
    <dbReference type="NCBI Taxonomy" id="68895"/>
    <lineage>
        <taxon>Bacteria</taxon>
        <taxon>Pseudomonadati</taxon>
        <taxon>Pseudomonadota</taxon>
        <taxon>Betaproteobacteria</taxon>
        <taxon>Burkholderiales</taxon>
        <taxon>Burkholderiaceae</taxon>
        <taxon>Cupriavidus</taxon>
    </lineage>
</organism>
<name>A0A643G056_9BURK</name>
<dbReference type="NCBIfam" id="NF047539">
    <property type="entry name" value="XAC2610_fam"/>
    <property type="match status" value="1"/>
</dbReference>
<evidence type="ECO:0000313" key="2">
    <source>
        <dbReference type="Proteomes" id="UP000397656"/>
    </source>
</evidence>
<protein>
    <submittedName>
        <fullName evidence="1">Uncharacterized protein</fullName>
    </submittedName>
</protein>
<proteinExistence type="predicted"/>